<feature type="compositionally biased region" description="Acidic residues" evidence="1">
    <location>
        <begin position="44"/>
        <end position="54"/>
    </location>
</feature>
<proteinExistence type="predicted"/>
<reference evidence="2 3" key="1">
    <citation type="journal article" date="2020" name="Nature">
        <title>Six reference-quality genomes reveal evolution of bat adaptations.</title>
        <authorList>
            <person name="Jebb D."/>
            <person name="Huang Z."/>
            <person name="Pippel M."/>
            <person name="Hughes G.M."/>
            <person name="Lavrichenko K."/>
            <person name="Devanna P."/>
            <person name="Winkler S."/>
            <person name="Jermiin L.S."/>
            <person name="Skirmuntt E.C."/>
            <person name="Katzourakis A."/>
            <person name="Burkitt-Gray L."/>
            <person name="Ray D.A."/>
            <person name="Sullivan K.A.M."/>
            <person name="Roscito J.G."/>
            <person name="Kirilenko B.M."/>
            <person name="Davalos L.M."/>
            <person name="Corthals A.P."/>
            <person name="Power M.L."/>
            <person name="Jones G."/>
            <person name="Ransome R.D."/>
            <person name="Dechmann D.K.N."/>
            <person name="Locatelli A.G."/>
            <person name="Puechmaille S.J."/>
            <person name="Fedrigo O."/>
            <person name="Jarvis E.D."/>
            <person name="Hiller M."/>
            <person name="Vernes S.C."/>
            <person name="Myers E.W."/>
            <person name="Teeling E.C."/>
        </authorList>
    </citation>
    <scope>NUCLEOTIDE SEQUENCE [LARGE SCALE GENOMIC DNA]</scope>
    <source>
        <strain evidence="2">MRouAeg1</strain>
        <tissue evidence="2">Muscle</tissue>
    </source>
</reference>
<name>A0A7J8HUB0_ROUAE</name>
<keyword evidence="3" id="KW-1185">Reference proteome</keyword>
<evidence type="ECO:0000256" key="1">
    <source>
        <dbReference type="SAM" id="MobiDB-lite"/>
    </source>
</evidence>
<evidence type="ECO:0000313" key="3">
    <source>
        <dbReference type="Proteomes" id="UP000593571"/>
    </source>
</evidence>
<dbReference type="GO" id="GO:0016301">
    <property type="term" value="F:kinase activity"/>
    <property type="evidence" value="ECO:0007669"/>
    <property type="project" value="UniProtKB-KW"/>
</dbReference>
<organism evidence="2 3">
    <name type="scientific">Rousettus aegyptiacus</name>
    <name type="common">Egyptian fruit bat</name>
    <name type="synonym">Pteropus aegyptiacus</name>
    <dbReference type="NCBI Taxonomy" id="9407"/>
    <lineage>
        <taxon>Eukaryota</taxon>
        <taxon>Metazoa</taxon>
        <taxon>Chordata</taxon>
        <taxon>Craniata</taxon>
        <taxon>Vertebrata</taxon>
        <taxon>Euteleostomi</taxon>
        <taxon>Mammalia</taxon>
        <taxon>Eutheria</taxon>
        <taxon>Laurasiatheria</taxon>
        <taxon>Chiroptera</taxon>
        <taxon>Yinpterochiroptera</taxon>
        <taxon>Pteropodoidea</taxon>
        <taxon>Pteropodidae</taxon>
        <taxon>Rousettinae</taxon>
        <taxon>Rousettus</taxon>
    </lineage>
</organism>
<dbReference type="Proteomes" id="UP000593571">
    <property type="component" value="Unassembled WGS sequence"/>
</dbReference>
<keyword evidence="2" id="KW-0418">Kinase</keyword>
<keyword evidence="2" id="KW-0808">Transferase</keyword>
<protein>
    <submittedName>
        <fullName evidence="2">6-phosphofructo-2-kinase/fructose-2, 6-biphosphatase 4</fullName>
    </submittedName>
</protein>
<gene>
    <name evidence="2" type="ORF">HJG63_015173</name>
</gene>
<comment type="caution">
    <text evidence="2">The sequence shown here is derived from an EMBL/GenBank/DDBJ whole genome shotgun (WGS) entry which is preliminary data.</text>
</comment>
<sequence>MAGDLTDHTGTTLGFWEECIRTGLAVCQESGPVHQRSEHQGPEGLDEPDEEDDPDGRGAGRALRAVESPQRDRRGNRQPFPLGPATVPRVTGSRLPNLSSGFRVLISPSLLPSSPPFPSFTSDCLDQPEFILMF</sequence>
<dbReference type="AlphaFoldDB" id="A0A7J8HUB0"/>
<feature type="region of interest" description="Disordered" evidence="1">
    <location>
        <begin position="30"/>
        <end position="96"/>
    </location>
</feature>
<evidence type="ECO:0000313" key="2">
    <source>
        <dbReference type="EMBL" id="KAF6475638.1"/>
    </source>
</evidence>
<accession>A0A7J8HUB0</accession>
<dbReference type="EMBL" id="JACASE010000004">
    <property type="protein sequence ID" value="KAF6475638.1"/>
    <property type="molecule type" value="Genomic_DNA"/>
</dbReference>